<evidence type="ECO:0008006" key="4">
    <source>
        <dbReference type="Google" id="ProtNLM"/>
    </source>
</evidence>
<reference evidence="2 3" key="1">
    <citation type="submission" date="2024-12" db="EMBL/GenBank/DDBJ databases">
        <title>The unique morphological basis and parallel evolutionary history of personate flowers in Penstemon.</title>
        <authorList>
            <person name="Depatie T.H."/>
            <person name="Wessinger C.A."/>
        </authorList>
    </citation>
    <scope>NUCLEOTIDE SEQUENCE [LARGE SCALE GENOMIC DNA]</scope>
    <source>
        <strain evidence="2">WTNN_2</strain>
        <tissue evidence="2">Leaf</tissue>
    </source>
</reference>
<dbReference type="InterPro" id="IPR010410">
    <property type="entry name" value="DUF1005"/>
</dbReference>
<organism evidence="2 3">
    <name type="scientific">Penstemon smallii</name>
    <dbReference type="NCBI Taxonomy" id="265156"/>
    <lineage>
        <taxon>Eukaryota</taxon>
        <taxon>Viridiplantae</taxon>
        <taxon>Streptophyta</taxon>
        <taxon>Embryophyta</taxon>
        <taxon>Tracheophyta</taxon>
        <taxon>Spermatophyta</taxon>
        <taxon>Magnoliopsida</taxon>
        <taxon>eudicotyledons</taxon>
        <taxon>Gunneridae</taxon>
        <taxon>Pentapetalae</taxon>
        <taxon>asterids</taxon>
        <taxon>lamiids</taxon>
        <taxon>Lamiales</taxon>
        <taxon>Plantaginaceae</taxon>
        <taxon>Cheloneae</taxon>
        <taxon>Penstemon</taxon>
    </lineage>
</organism>
<proteinExistence type="predicted"/>
<dbReference type="Pfam" id="PF06219">
    <property type="entry name" value="DUF1005"/>
    <property type="match status" value="1"/>
</dbReference>
<dbReference type="PANTHER" id="PTHR31317">
    <property type="entry name" value="OS08G0163500 PROTEIN"/>
    <property type="match status" value="1"/>
</dbReference>
<dbReference type="PANTHER" id="PTHR31317:SF3">
    <property type="entry name" value="OS07G0133500 PROTEIN"/>
    <property type="match status" value="1"/>
</dbReference>
<evidence type="ECO:0000313" key="2">
    <source>
        <dbReference type="EMBL" id="KAL3830670.1"/>
    </source>
</evidence>
<gene>
    <name evidence="2" type="ORF">ACJIZ3_019472</name>
</gene>
<evidence type="ECO:0000256" key="1">
    <source>
        <dbReference type="SAM" id="MobiDB-lite"/>
    </source>
</evidence>
<accession>A0ABD3T1S9</accession>
<feature type="compositionally biased region" description="Basic and acidic residues" evidence="1">
    <location>
        <begin position="229"/>
        <end position="240"/>
    </location>
</feature>
<protein>
    <recommendedName>
        <fullName evidence="4">Formin-like protein 18</fullName>
    </recommendedName>
</protein>
<evidence type="ECO:0000313" key="3">
    <source>
        <dbReference type="Proteomes" id="UP001634393"/>
    </source>
</evidence>
<keyword evidence="3" id="KW-1185">Reference proteome</keyword>
<feature type="region of interest" description="Disordered" evidence="1">
    <location>
        <begin position="207"/>
        <end position="240"/>
    </location>
</feature>
<dbReference type="Proteomes" id="UP001634393">
    <property type="component" value="Unassembled WGS sequence"/>
</dbReference>
<comment type="caution">
    <text evidence="2">The sequence shown here is derived from an EMBL/GenBank/DDBJ whole genome shotgun (WGS) entry which is preliminary data.</text>
</comment>
<dbReference type="AlphaFoldDB" id="A0ABD3T1S9"/>
<name>A0ABD3T1S9_9LAMI</name>
<dbReference type="EMBL" id="JBJXBP010000005">
    <property type="protein sequence ID" value="KAL3830670.1"/>
    <property type="molecule type" value="Genomic_DNA"/>
</dbReference>
<sequence>MDPCPFVRLTVGNLALKTPVAAKPSRSAVHPSSSPCFCKIKLKSFPLQNAVVPYIPPENTQFPDASTQSTAASFHLSKSVLENLTGKSSLFSASKNPQLKIYVYSGRRGATCGVNAGSLLGKISVQLDLTAAESRAVVFHNGWINVGKEKKCVAQFHLNVKAEPDPRFVFQFDGEPECSPQVFQIRGNIRQPVFTCKFSFRTADRNQRSRSLPTEHSGGGRPWLSSFGSERERPGKERKGWSVTIHDLSGSPVAVASMVTPFVASPGSDRVSRSNPGCWLILRPGDGTWKPWGRLEAWRERGSSDGLGYRFELIPGIVLAESTLSCNKGGKFVIELKNNNNGNGNGNETPKSAGCSPRGSGDFGYGLWPYCMYRGFVMSASVEGEGRRSGKVMPVVEVSVQHVNCTEDAAVFVALSAALDLSMDACRVFSHKLRKELCPPQDLPF</sequence>